<evidence type="ECO:0000313" key="2">
    <source>
        <dbReference type="EMBL" id="MCE7028788.1"/>
    </source>
</evidence>
<accession>A0A9X1P3T5</accession>
<dbReference type="AlphaFoldDB" id="A0A9X1P3T5"/>
<gene>
    <name evidence="1" type="ORF">LZD57_07060</name>
    <name evidence="2" type="ORF">LZD57_12375</name>
</gene>
<organism evidence="2 3">
    <name type="scientific">Jiella avicenniae</name>
    <dbReference type="NCBI Taxonomy" id="2907202"/>
    <lineage>
        <taxon>Bacteria</taxon>
        <taxon>Pseudomonadati</taxon>
        <taxon>Pseudomonadota</taxon>
        <taxon>Alphaproteobacteria</taxon>
        <taxon>Hyphomicrobiales</taxon>
        <taxon>Aurantimonadaceae</taxon>
        <taxon>Jiella</taxon>
    </lineage>
</organism>
<comment type="caution">
    <text evidence="2">The sequence shown here is derived from an EMBL/GenBank/DDBJ whole genome shotgun (WGS) entry which is preliminary data.</text>
</comment>
<keyword evidence="3" id="KW-1185">Reference proteome</keyword>
<evidence type="ECO:0000313" key="3">
    <source>
        <dbReference type="Proteomes" id="UP001139035"/>
    </source>
</evidence>
<dbReference type="Proteomes" id="UP001139035">
    <property type="component" value="Unassembled WGS sequence"/>
</dbReference>
<reference evidence="2" key="1">
    <citation type="submission" date="2022-01" db="EMBL/GenBank/DDBJ databases">
        <title>Jiella avicenniae sp. nov., a novel endophytic bacterium isolated from bark of Avicennia marina.</title>
        <authorList>
            <person name="Tuo L."/>
        </authorList>
    </citation>
    <scope>NUCLEOTIDE SEQUENCE</scope>
    <source>
        <strain evidence="2">CBK1P-4</strain>
    </source>
</reference>
<evidence type="ECO:0000313" key="1">
    <source>
        <dbReference type="EMBL" id="MCE7027746.1"/>
    </source>
</evidence>
<proteinExistence type="predicted"/>
<dbReference type="EMBL" id="JAJUWU010000010">
    <property type="protein sequence ID" value="MCE7028788.1"/>
    <property type="molecule type" value="Genomic_DNA"/>
</dbReference>
<protein>
    <submittedName>
        <fullName evidence="2">Uncharacterized protein</fullName>
    </submittedName>
</protein>
<sequence length="39" mass="4168">MKADWIEAISGKPAAPGSLVVGRDLAATRGMVVFRNRLI</sequence>
<dbReference type="EMBL" id="JAJUWU010000006">
    <property type="protein sequence ID" value="MCE7027746.1"/>
    <property type="molecule type" value="Genomic_DNA"/>
</dbReference>
<name>A0A9X1P3T5_9HYPH</name>